<sequence length="172" mass="18626">MSVASGALTRRSVHPASPVLLTKRGPLGTRIRRPAPIKRIKLRQSASYPEGNFEGNQLLDGSISLSPLYPNLTIVCTSESLRSSTRVSSGFNLFRHSSPSFRVPTRTLSLDPSDKRIESAGDAPDSRGRRVSPPPDHAGIRLHYALRVSYSPAARAPVRLLGPCFKTGREGG</sequence>
<reference evidence="2 3" key="1">
    <citation type="submission" date="2024-02" db="EMBL/GenBank/DDBJ databases">
        <authorList>
            <person name="Daric V."/>
            <person name="Darras S."/>
        </authorList>
    </citation>
    <scope>NUCLEOTIDE SEQUENCE [LARGE SCALE GENOMIC DNA]</scope>
</reference>
<evidence type="ECO:0000256" key="1">
    <source>
        <dbReference type="SAM" id="MobiDB-lite"/>
    </source>
</evidence>
<feature type="region of interest" description="Disordered" evidence="1">
    <location>
        <begin position="102"/>
        <end position="138"/>
    </location>
</feature>
<proteinExistence type="predicted"/>
<gene>
    <name evidence="2" type="ORF">CVLEPA_LOCUS32147</name>
</gene>
<evidence type="ECO:0000313" key="3">
    <source>
        <dbReference type="Proteomes" id="UP001642483"/>
    </source>
</evidence>
<dbReference type="Proteomes" id="UP001642483">
    <property type="component" value="Unassembled WGS sequence"/>
</dbReference>
<accession>A0ABP0H4H6</accession>
<name>A0ABP0H4H6_CLALP</name>
<feature type="compositionally biased region" description="Basic and acidic residues" evidence="1">
    <location>
        <begin position="112"/>
        <end position="128"/>
    </location>
</feature>
<keyword evidence="3" id="KW-1185">Reference proteome</keyword>
<organism evidence="2 3">
    <name type="scientific">Clavelina lepadiformis</name>
    <name type="common">Light-bulb sea squirt</name>
    <name type="synonym">Ascidia lepadiformis</name>
    <dbReference type="NCBI Taxonomy" id="159417"/>
    <lineage>
        <taxon>Eukaryota</taxon>
        <taxon>Metazoa</taxon>
        <taxon>Chordata</taxon>
        <taxon>Tunicata</taxon>
        <taxon>Ascidiacea</taxon>
        <taxon>Aplousobranchia</taxon>
        <taxon>Clavelinidae</taxon>
        <taxon>Clavelina</taxon>
    </lineage>
</organism>
<dbReference type="EMBL" id="CAWYQH010000176">
    <property type="protein sequence ID" value="CAK8698732.1"/>
    <property type="molecule type" value="Genomic_DNA"/>
</dbReference>
<protein>
    <submittedName>
        <fullName evidence="2">Uncharacterized protein</fullName>
    </submittedName>
</protein>
<comment type="caution">
    <text evidence="2">The sequence shown here is derived from an EMBL/GenBank/DDBJ whole genome shotgun (WGS) entry which is preliminary data.</text>
</comment>
<evidence type="ECO:0000313" key="2">
    <source>
        <dbReference type="EMBL" id="CAK8698732.1"/>
    </source>
</evidence>